<name>A0AAD9L7J8_PAPLA</name>
<keyword evidence="4 8" id="KW-0805">Transcription regulation</keyword>
<dbReference type="SUPFAM" id="SSF140718">
    <property type="entry name" value="Mediator hinge subcomplex-like"/>
    <property type="match status" value="1"/>
</dbReference>
<proteinExistence type="inferred from homology"/>
<evidence type="ECO:0000313" key="11">
    <source>
        <dbReference type="Proteomes" id="UP001182556"/>
    </source>
</evidence>
<feature type="region of interest" description="Disordered" evidence="9">
    <location>
        <begin position="241"/>
        <end position="262"/>
    </location>
</feature>
<dbReference type="InterPro" id="IPR009244">
    <property type="entry name" value="Mediatior_Med7"/>
</dbReference>
<dbReference type="PANTHER" id="PTHR21428">
    <property type="entry name" value="MEDIATOR OF RNA POLYMERASE II TRANSCRIPTION SUBUNIT 7"/>
    <property type="match status" value="1"/>
</dbReference>
<comment type="similarity">
    <text evidence="2 8">Belongs to the Mediator complex subunit 7 family.</text>
</comment>
<evidence type="ECO:0000256" key="4">
    <source>
        <dbReference type="ARBA" id="ARBA00023015"/>
    </source>
</evidence>
<feature type="compositionally biased region" description="Polar residues" evidence="9">
    <location>
        <begin position="1"/>
        <end position="19"/>
    </location>
</feature>
<dbReference type="GO" id="GO:0003712">
    <property type="term" value="F:transcription coregulator activity"/>
    <property type="evidence" value="ECO:0007669"/>
    <property type="project" value="InterPro"/>
</dbReference>
<dbReference type="InterPro" id="IPR044888">
    <property type="entry name" value="Mediatior_Med7_sf"/>
</dbReference>
<dbReference type="Pfam" id="PF05983">
    <property type="entry name" value="Med7"/>
    <property type="match status" value="1"/>
</dbReference>
<dbReference type="AlphaFoldDB" id="A0AAD9L7J8"/>
<organism evidence="10 11">
    <name type="scientific">Papiliotrema laurentii</name>
    <name type="common">Cryptococcus laurentii</name>
    <dbReference type="NCBI Taxonomy" id="5418"/>
    <lineage>
        <taxon>Eukaryota</taxon>
        <taxon>Fungi</taxon>
        <taxon>Dikarya</taxon>
        <taxon>Basidiomycota</taxon>
        <taxon>Agaricomycotina</taxon>
        <taxon>Tremellomycetes</taxon>
        <taxon>Tremellales</taxon>
        <taxon>Rhynchogastremaceae</taxon>
        <taxon>Papiliotrema</taxon>
    </lineage>
</organism>
<feature type="region of interest" description="Disordered" evidence="9">
    <location>
        <begin position="41"/>
        <end position="76"/>
    </location>
</feature>
<comment type="subunit">
    <text evidence="8">Component of the Mediator complex.</text>
</comment>
<dbReference type="EMBL" id="JAODAN010000003">
    <property type="protein sequence ID" value="KAK1925612.1"/>
    <property type="molecule type" value="Genomic_DNA"/>
</dbReference>
<keyword evidence="6 8" id="KW-0804">Transcription</keyword>
<comment type="function">
    <text evidence="8">Component of the Mediator complex, a coactivator involved in the regulated transcription of nearly all RNA polymerase II-dependent genes. Mediator functions as a bridge to convey information from gene-specific regulatory proteins to the basal RNA polymerase II transcription machinery.</text>
</comment>
<evidence type="ECO:0000256" key="3">
    <source>
        <dbReference type="ARBA" id="ARBA00020631"/>
    </source>
</evidence>
<accession>A0AAD9L7J8</accession>
<keyword evidence="5 8" id="KW-0010">Activator</keyword>
<feature type="compositionally biased region" description="Acidic residues" evidence="9">
    <location>
        <begin position="59"/>
        <end position="74"/>
    </location>
</feature>
<gene>
    <name evidence="10" type="ORF">DB88DRAFT_484498</name>
</gene>
<evidence type="ECO:0000256" key="7">
    <source>
        <dbReference type="ARBA" id="ARBA00023242"/>
    </source>
</evidence>
<comment type="caution">
    <text evidence="10">The sequence shown here is derived from an EMBL/GenBank/DDBJ whole genome shotgun (WGS) entry which is preliminary data.</text>
</comment>
<feature type="compositionally biased region" description="Basic and acidic residues" evidence="9">
    <location>
        <begin position="241"/>
        <end position="252"/>
    </location>
</feature>
<evidence type="ECO:0000256" key="9">
    <source>
        <dbReference type="SAM" id="MobiDB-lite"/>
    </source>
</evidence>
<dbReference type="Gene3D" id="6.10.140.1520">
    <property type="match status" value="1"/>
</dbReference>
<evidence type="ECO:0000256" key="5">
    <source>
        <dbReference type="ARBA" id="ARBA00023159"/>
    </source>
</evidence>
<evidence type="ECO:0000256" key="2">
    <source>
        <dbReference type="ARBA" id="ARBA00009994"/>
    </source>
</evidence>
<protein>
    <recommendedName>
        <fullName evidence="3 8">Mediator of RNA polymerase II transcription subunit 7</fullName>
    </recommendedName>
</protein>
<dbReference type="InterPro" id="IPR037212">
    <property type="entry name" value="Med7/Med21-like"/>
</dbReference>
<evidence type="ECO:0000313" key="10">
    <source>
        <dbReference type="EMBL" id="KAK1925612.1"/>
    </source>
</evidence>
<dbReference type="PANTHER" id="PTHR21428:SF11">
    <property type="entry name" value="MEDIATOR OF RNA POLYMERASE II TRANSCRIPTION SUBUNIT 7"/>
    <property type="match status" value="1"/>
</dbReference>
<dbReference type="GO" id="GO:0070847">
    <property type="term" value="C:core mediator complex"/>
    <property type="evidence" value="ECO:0007669"/>
    <property type="project" value="TreeGrafter"/>
</dbReference>
<evidence type="ECO:0000256" key="1">
    <source>
        <dbReference type="ARBA" id="ARBA00004123"/>
    </source>
</evidence>
<dbReference type="Proteomes" id="UP001182556">
    <property type="component" value="Unassembled WGS sequence"/>
</dbReference>
<keyword evidence="7 8" id="KW-0539">Nucleus</keyword>
<evidence type="ECO:0000256" key="6">
    <source>
        <dbReference type="ARBA" id="ARBA00023163"/>
    </source>
</evidence>
<evidence type="ECO:0000256" key="8">
    <source>
        <dbReference type="RuleBase" id="RU364060"/>
    </source>
</evidence>
<dbReference type="Gene3D" id="6.10.140.200">
    <property type="match status" value="1"/>
</dbReference>
<sequence length="262" mass="29098">MAEEQTQTQVEQPATTIANTLFPPPPAYYKAFTSANLARYAQLGGPSGTSKNRGNPASIEEDQPVAQRDEEEEKEFGRLKTLLSPPRSDWVEEEGRWKCFGETLNIHAHIPTLSEIGLPPWVDPNEPPQKSLPPLLHSFLHTLLLLLDALTNTALTPIELYQRGIHHVGDPYIQHLSNLAATMMVSANQLRGVQAEATLVLLMEKQLETKRAQTEALRRKCRSIASSVEKLREATRLLEDGRNEAMDIDSRSEMGAASSKGQ</sequence>
<comment type="subcellular location">
    <subcellularLocation>
        <location evidence="1 8">Nucleus</location>
    </subcellularLocation>
</comment>
<feature type="region of interest" description="Disordered" evidence="9">
    <location>
        <begin position="1"/>
        <end position="23"/>
    </location>
</feature>
<keyword evidence="11" id="KW-1185">Reference proteome</keyword>
<reference evidence="10" key="1">
    <citation type="submission" date="2023-02" db="EMBL/GenBank/DDBJ databases">
        <title>Identification and recombinant expression of a fungal hydrolase from Papiliotrema laurentii that hydrolyzes apple cutin and clears colloidal polyester polyurethane.</title>
        <authorList>
            <consortium name="DOE Joint Genome Institute"/>
            <person name="Roman V.A."/>
            <person name="Bojanowski C."/>
            <person name="Crable B.R."/>
            <person name="Wagner D.N."/>
            <person name="Hung C.S."/>
            <person name="Nadeau L.J."/>
            <person name="Schratz L."/>
            <person name="Haridas S."/>
            <person name="Pangilinan J."/>
            <person name="Lipzen A."/>
            <person name="Na H."/>
            <person name="Yan M."/>
            <person name="Ng V."/>
            <person name="Grigoriev I.V."/>
            <person name="Spatafora J.W."/>
            <person name="Barlow D."/>
            <person name="Biffinger J."/>
            <person name="Kelley-Loughnane N."/>
            <person name="Varaljay V.A."/>
            <person name="Crookes-Goodson W.J."/>
        </authorList>
    </citation>
    <scope>NUCLEOTIDE SEQUENCE</scope>
    <source>
        <strain evidence="10">5307AH</strain>
    </source>
</reference>
<dbReference type="GO" id="GO:0006357">
    <property type="term" value="P:regulation of transcription by RNA polymerase II"/>
    <property type="evidence" value="ECO:0007669"/>
    <property type="project" value="InterPro"/>
</dbReference>
<dbReference type="GO" id="GO:0016592">
    <property type="term" value="C:mediator complex"/>
    <property type="evidence" value="ECO:0007669"/>
    <property type="project" value="InterPro"/>
</dbReference>